<feature type="region of interest" description="Disordered" evidence="1">
    <location>
        <begin position="1"/>
        <end position="34"/>
    </location>
</feature>
<evidence type="ECO:0000256" key="1">
    <source>
        <dbReference type="SAM" id="MobiDB-lite"/>
    </source>
</evidence>
<dbReference type="Proteomes" id="UP000801864">
    <property type="component" value="Unassembled WGS sequence"/>
</dbReference>
<gene>
    <name evidence="2" type="ORF">CFAM422_008131</name>
</gene>
<reference evidence="2 3" key="1">
    <citation type="submission" date="2018-06" db="EMBL/GenBank/DDBJ databases">
        <title>Genome analysis of cellulolytic fungus Trichoderma lentiforme CFAM-422.</title>
        <authorList>
            <person name="Steindorff A.S."/>
            <person name="Formighieri E.F."/>
            <person name="Midorikawa G.E.O."/>
            <person name="Tamietti M.S."/>
            <person name="Ramos E.Z."/>
            <person name="Silva A.S."/>
            <person name="Bon E.P.S."/>
            <person name="Mendes T.D."/>
            <person name="Damaso M.C.T."/>
            <person name="Favaro L.C.L."/>
        </authorList>
    </citation>
    <scope>NUCLEOTIDE SEQUENCE [LARGE SCALE GENOMIC DNA]</scope>
    <source>
        <strain evidence="2 3">CFAM-422</strain>
    </source>
</reference>
<evidence type="ECO:0000313" key="3">
    <source>
        <dbReference type="Proteomes" id="UP000801864"/>
    </source>
</evidence>
<sequence length="123" mass="13296">MNDAKSSTTIDLTNNAPTITATDETKLPEISMPKATQLPNIESISKAGRLLGLEEKIDRLLGLEGKIDCLLGLEEKIDRLIGLGGKIEGPQGLERKINQLAELGPRVETLLNTLDILVGIRDP</sequence>
<dbReference type="AlphaFoldDB" id="A0A9P5CBV7"/>
<evidence type="ECO:0000313" key="2">
    <source>
        <dbReference type="EMBL" id="KAF3068127.1"/>
    </source>
</evidence>
<proteinExistence type="predicted"/>
<feature type="compositionally biased region" description="Polar residues" evidence="1">
    <location>
        <begin position="1"/>
        <end position="22"/>
    </location>
</feature>
<accession>A0A9P5CBV7</accession>
<protein>
    <submittedName>
        <fullName evidence="2">Uncharacterized protein</fullName>
    </submittedName>
</protein>
<comment type="caution">
    <text evidence="2">The sequence shown here is derived from an EMBL/GenBank/DDBJ whole genome shotgun (WGS) entry which is preliminary data.</text>
</comment>
<organism evidence="2 3">
    <name type="scientific">Trichoderma lentiforme</name>
    <dbReference type="NCBI Taxonomy" id="1567552"/>
    <lineage>
        <taxon>Eukaryota</taxon>
        <taxon>Fungi</taxon>
        <taxon>Dikarya</taxon>
        <taxon>Ascomycota</taxon>
        <taxon>Pezizomycotina</taxon>
        <taxon>Sordariomycetes</taxon>
        <taxon>Hypocreomycetidae</taxon>
        <taxon>Hypocreales</taxon>
        <taxon>Hypocreaceae</taxon>
        <taxon>Trichoderma</taxon>
    </lineage>
</organism>
<name>A0A9P5CBV7_9HYPO</name>
<keyword evidence="3" id="KW-1185">Reference proteome</keyword>
<dbReference type="EMBL" id="QLNT01000014">
    <property type="protein sequence ID" value="KAF3068127.1"/>
    <property type="molecule type" value="Genomic_DNA"/>
</dbReference>